<proteinExistence type="predicted"/>
<dbReference type="STRING" id="28128.HMPREF3226_01411"/>
<sequence>MSDNIIAYIDESGGYGFDFTKGGNSSCFIVCAVLIKKSDKESLNIHLTEIRKKYFGGGEIKSNHIKGNHQRRIKILNEIITLPFTFVALIVNKEDVFTDSGIRKSKKTFYKFIDQLLYNELRGPFSHLSITADEVGNNEFCSEFNKYVQSKRTQISLFDKEVFTLVNSKDENGVQLADLIAGTLSYIYEKNKNTTVPNSIDYLRILNRKISRITFFPNSYDENLFEHKEGDTNYSQEISMIAYRKAKSFIDYHQKDNDDDISCQVYVLKYLMFRFKYNQLRKYIPTKELINSLRSNGYDIKSEQIFRSRIIGKLRDNGVIISSSSKGYKLPSSESEIMDYYQHVNGVVVPMLNRLNICNQLLKMGTKNNIDYIDKIEFRALKSIIEAFNTINHSFSAGEMELSAK</sequence>
<dbReference type="InterPro" id="IPR024524">
    <property type="entry name" value="DUF3800"/>
</dbReference>
<dbReference type="PATRIC" id="fig|28128.5.peg.1438"/>
<protein>
    <recommendedName>
        <fullName evidence="3">DUF3800 domain-containing protein</fullName>
    </recommendedName>
</protein>
<comment type="caution">
    <text evidence="1">The sequence shown here is derived from an EMBL/GenBank/DDBJ whole genome shotgun (WGS) entry which is preliminary data.</text>
</comment>
<evidence type="ECO:0000313" key="1">
    <source>
        <dbReference type="EMBL" id="KXA39575.1"/>
    </source>
</evidence>
<dbReference type="RefSeq" id="WP_060940700.1">
    <property type="nucleotide sequence ID" value="NZ_JAIHUT010000006.1"/>
</dbReference>
<dbReference type="AlphaFoldDB" id="A0A133Q9N2"/>
<reference evidence="2" key="1">
    <citation type="submission" date="2016-01" db="EMBL/GenBank/DDBJ databases">
        <authorList>
            <person name="Mitreva M."/>
            <person name="Pepin K.H."/>
            <person name="Mihindukulasuriya K.A."/>
            <person name="Fulton R."/>
            <person name="Fronick C."/>
            <person name="O'Laughlin M."/>
            <person name="Miner T."/>
            <person name="Herter B."/>
            <person name="Rosa B.A."/>
            <person name="Cordes M."/>
            <person name="Tomlinson C."/>
            <person name="Wollam A."/>
            <person name="Palsikar V.B."/>
            <person name="Mardis E.R."/>
            <person name="Wilson R.K."/>
        </authorList>
    </citation>
    <scope>NUCLEOTIDE SEQUENCE [LARGE SCALE GENOMIC DNA]</scope>
    <source>
        <strain evidence="2">MJR7716</strain>
    </source>
</reference>
<keyword evidence="2" id="KW-1185">Reference proteome</keyword>
<dbReference type="OrthoDB" id="6057352at2"/>
<accession>A0A133Q9N2</accession>
<dbReference type="EMBL" id="LRQG01000092">
    <property type="protein sequence ID" value="KXA39575.1"/>
    <property type="molecule type" value="Genomic_DNA"/>
</dbReference>
<organism evidence="1 2">
    <name type="scientific">Prevotella corporis</name>
    <dbReference type="NCBI Taxonomy" id="28128"/>
    <lineage>
        <taxon>Bacteria</taxon>
        <taxon>Pseudomonadati</taxon>
        <taxon>Bacteroidota</taxon>
        <taxon>Bacteroidia</taxon>
        <taxon>Bacteroidales</taxon>
        <taxon>Prevotellaceae</taxon>
        <taxon>Prevotella</taxon>
    </lineage>
</organism>
<dbReference type="Proteomes" id="UP000070533">
    <property type="component" value="Unassembled WGS sequence"/>
</dbReference>
<name>A0A133Q9N2_9BACT</name>
<evidence type="ECO:0008006" key="3">
    <source>
        <dbReference type="Google" id="ProtNLM"/>
    </source>
</evidence>
<gene>
    <name evidence="1" type="ORF">HMPREF3226_01411</name>
</gene>
<evidence type="ECO:0000313" key="2">
    <source>
        <dbReference type="Proteomes" id="UP000070533"/>
    </source>
</evidence>
<dbReference type="Pfam" id="PF12686">
    <property type="entry name" value="DUF3800"/>
    <property type="match status" value="1"/>
</dbReference>